<dbReference type="SUPFAM" id="SSF56672">
    <property type="entry name" value="DNA/RNA polymerases"/>
    <property type="match status" value="1"/>
</dbReference>
<keyword evidence="1" id="KW-1185">Reference proteome</keyword>
<reference evidence="2" key="2">
    <citation type="submission" date="2025-08" db="UniProtKB">
        <authorList>
            <consortium name="RefSeq"/>
        </authorList>
    </citation>
    <scope>IDENTIFICATION</scope>
    <source>
        <tissue evidence="2">Leaf</tissue>
    </source>
</reference>
<dbReference type="STRING" id="4097.A0A1S4CEU7"/>
<dbReference type="Proteomes" id="UP000790787">
    <property type="component" value="Chromosome 2"/>
</dbReference>
<dbReference type="PANTHER" id="PTHR48475:SF1">
    <property type="entry name" value="RNASE H TYPE-1 DOMAIN-CONTAINING PROTEIN"/>
    <property type="match status" value="1"/>
</dbReference>
<accession>A0A1S4CEU7</accession>
<dbReference type="InterPro" id="IPR043502">
    <property type="entry name" value="DNA/RNA_pol_sf"/>
</dbReference>
<dbReference type="RefSeq" id="XP_016499737.1">
    <property type="nucleotide sequence ID" value="XM_016644251.1"/>
</dbReference>
<dbReference type="GO" id="GO:0015074">
    <property type="term" value="P:DNA integration"/>
    <property type="evidence" value="ECO:0007669"/>
    <property type="project" value="InterPro"/>
</dbReference>
<evidence type="ECO:0000313" key="1">
    <source>
        <dbReference type="Proteomes" id="UP000790787"/>
    </source>
</evidence>
<dbReference type="InterPro" id="IPR043128">
    <property type="entry name" value="Rev_trsase/Diguanyl_cyclase"/>
</dbReference>
<proteinExistence type="predicted"/>
<dbReference type="GeneID" id="107818266"/>
<dbReference type="Pfam" id="PF17919">
    <property type="entry name" value="RT_RNaseH_2"/>
    <property type="match status" value="1"/>
</dbReference>
<dbReference type="InterPro" id="IPR041577">
    <property type="entry name" value="RT_RNaseH_2"/>
</dbReference>
<dbReference type="InterPro" id="IPR001584">
    <property type="entry name" value="Integrase_cat-core"/>
</dbReference>
<gene>
    <name evidence="2" type="primary">LOC107818266</name>
</gene>
<dbReference type="SUPFAM" id="SSF53098">
    <property type="entry name" value="Ribonuclease H-like"/>
    <property type="match status" value="1"/>
</dbReference>
<dbReference type="InterPro" id="IPR012337">
    <property type="entry name" value="RNaseH-like_sf"/>
</dbReference>
<dbReference type="InterPro" id="IPR036397">
    <property type="entry name" value="RNaseH_sf"/>
</dbReference>
<dbReference type="PANTHER" id="PTHR48475">
    <property type="entry name" value="RIBONUCLEASE H"/>
    <property type="match status" value="1"/>
</dbReference>
<evidence type="ECO:0000313" key="2">
    <source>
        <dbReference type="RefSeq" id="XP_016499737.2"/>
    </source>
</evidence>
<sequence>MRKDIVMSWTKECQKAFDIIKEYLSKPLVLVPSEPGRRLLLYLSMLDGDFDCVLGQHDENGRKDQAINYLSKKFTPYEARYSLLGHGAQEQTLADHLTENPVDGEYEPLKTYFPHEKVSFIGEDIAEAYAGRRMFFDRAANFKGIGIEAVLVLETSQH</sequence>
<reference evidence="1" key="1">
    <citation type="journal article" date="2014" name="Nat. Commun.">
        <title>The tobacco genome sequence and its comparison with those of tomato and potato.</title>
        <authorList>
            <person name="Sierro N."/>
            <person name="Battey J.N."/>
            <person name="Ouadi S."/>
            <person name="Bakaher N."/>
            <person name="Bovet L."/>
            <person name="Willig A."/>
            <person name="Goepfert S."/>
            <person name="Peitsch M.C."/>
            <person name="Ivanov N.V."/>
        </authorList>
    </citation>
    <scope>NUCLEOTIDE SEQUENCE [LARGE SCALE GENOMIC DNA]</scope>
</reference>
<dbReference type="RefSeq" id="XP_016499737.2">
    <property type="nucleotide sequence ID" value="XM_016644251.2"/>
</dbReference>
<dbReference type="PaxDb" id="4097-A0A1S4CEU7"/>
<dbReference type="KEGG" id="nta:107818266"/>
<organism evidence="1 2">
    <name type="scientific">Nicotiana tabacum</name>
    <name type="common">Common tobacco</name>
    <dbReference type="NCBI Taxonomy" id="4097"/>
    <lineage>
        <taxon>Eukaryota</taxon>
        <taxon>Viridiplantae</taxon>
        <taxon>Streptophyta</taxon>
        <taxon>Embryophyta</taxon>
        <taxon>Tracheophyta</taxon>
        <taxon>Spermatophyta</taxon>
        <taxon>Magnoliopsida</taxon>
        <taxon>eudicotyledons</taxon>
        <taxon>Gunneridae</taxon>
        <taxon>Pentapetalae</taxon>
        <taxon>asterids</taxon>
        <taxon>lamiids</taxon>
        <taxon>Solanales</taxon>
        <taxon>Solanaceae</taxon>
        <taxon>Nicotianoideae</taxon>
        <taxon>Nicotianeae</taxon>
        <taxon>Nicotiana</taxon>
    </lineage>
</organism>
<dbReference type="OrthoDB" id="1749517at2759"/>
<dbReference type="PROSITE" id="PS50994">
    <property type="entry name" value="INTEGRASE"/>
    <property type="match status" value="1"/>
</dbReference>
<dbReference type="GO" id="GO:0003676">
    <property type="term" value="F:nucleic acid binding"/>
    <property type="evidence" value="ECO:0007669"/>
    <property type="project" value="InterPro"/>
</dbReference>
<name>A0A1S4CEU7_TOBAC</name>
<dbReference type="Gene3D" id="3.30.70.270">
    <property type="match status" value="1"/>
</dbReference>
<protein>
    <submittedName>
        <fullName evidence="2">Uncharacterized protein LOC107818266</fullName>
    </submittedName>
</protein>
<dbReference type="Gene3D" id="3.30.420.10">
    <property type="entry name" value="Ribonuclease H-like superfamily/Ribonuclease H"/>
    <property type="match status" value="1"/>
</dbReference>
<dbReference type="AlphaFoldDB" id="A0A1S4CEU7"/>
<dbReference type="FunFam" id="3.30.70.270:FF:000020">
    <property type="entry name" value="Transposon Tf2-6 polyprotein-like Protein"/>
    <property type="match status" value="1"/>
</dbReference>